<feature type="domain" description="RNA polymerase III subunit RPC82-related helix-turn-helix" evidence="11">
    <location>
        <begin position="10"/>
        <end position="67"/>
    </location>
</feature>
<dbReference type="InterPro" id="IPR036390">
    <property type="entry name" value="WH_DNA-bd_sf"/>
</dbReference>
<evidence type="ECO:0000256" key="1">
    <source>
        <dbReference type="ARBA" id="ARBA00004123"/>
    </source>
</evidence>
<keyword evidence="5 9" id="KW-0240">DNA-directed RNA polymerase</keyword>
<comment type="subunit">
    <text evidence="3 9">Component of the RNA polymerase III (Pol III) complex consisting of 17 subunits.</text>
</comment>
<dbReference type="Pfam" id="PF05645">
    <property type="entry name" value="RNA_pol_Rpc82"/>
    <property type="match status" value="1"/>
</dbReference>
<dbReference type="Gene3D" id="1.10.10.10">
    <property type="entry name" value="Winged helix-like DNA-binding domain superfamily/Winged helix DNA-binding domain"/>
    <property type="match status" value="4"/>
</dbReference>
<dbReference type="PANTHER" id="PTHR12949:SF0">
    <property type="entry name" value="DNA-DIRECTED RNA POLYMERASE III SUBUNIT RPC3"/>
    <property type="match status" value="1"/>
</dbReference>
<dbReference type="Pfam" id="PF22536">
    <property type="entry name" value="WHD_POLR3C"/>
    <property type="match status" value="1"/>
</dbReference>
<dbReference type="EMBL" id="MCGO01000008">
    <property type="protein sequence ID" value="ORY49766.1"/>
    <property type="molecule type" value="Genomic_DNA"/>
</dbReference>
<dbReference type="SUPFAM" id="SSF46785">
    <property type="entry name" value="Winged helix' DNA-binding domain"/>
    <property type="match status" value="1"/>
</dbReference>
<evidence type="ECO:0000256" key="8">
    <source>
        <dbReference type="ARBA" id="ARBA00025127"/>
    </source>
</evidence>
<dbReference type="GO" id="GO:0005666">
    <property type="term" value="C:RNA polymerase III complex"/>
    <property type="evidence" value="ECO:0007669"/>
    <property type="project" value="UniProtKB-UniRule"/>
</dbReference>
<dbReference type="STRING" id="329046.A0A1Y2CS88"/>
<organism evidence="13 14">
    <name type="scientific">Rhizoclosmatium globosum</name>
    <dbReference type="NCBI Taxonomy" id="329046"/>
    <lineage>
        <taxon>Eukaryota</taxon>
        <taxon>Fungi</taxon>
        <taxon>Fungi incertae sedis</taxon>
        <taxon>Chytridiomycota</taxon>
        <taxon>Chytridiomycota incertae sedis</taxon>
        <taxon>Chytridiomycetes</taxon>
        <taxon>Chytridiales</taxon>
        <taxon>Chytriomycetaceae</taxon>
        <taxon>Rhizoclosmatium</taxon>
    </lineage>
</organism>
<evidence type="ECO:0000256" key="9">
    <source>
        <dbReference type="RuleBase" id="RU367076"/>
    </source>
</evidence>
<keyword evidence="14" id="KW-1185">Reference proteome</keyword>
<proteinExistence type="inferred from homology"/>
<dbReference type="Gene3D" id="6.10.140.1450">
    <property type="match status" value="1"/>
</dbReference>
<evidence type="ECO:0000256" key="2">
    <source>
        <dbReference type="ARBA" id="ARBA00006835"/>
    </source>
</evidence>
<evidence type="ECO:0000259" key="10">
    <source>
        <dbReference type="Pfam" id="PF05645"/>
    </source>
</evidence>
<evidence type="ECO:0000256" key="3">
    <source>
        <dbReference type="ARBA" id="ARBA00011206"/>
    </source>
</evidence>
<evidence type="ECO:0000259" key="12">
    <source>
        <dbReference type="Pfam" id="PF22536"/>
    </source>
</evidence>
<evidence type="ECO:0000256" key="6">
    <source>
        <dbReference type="ARBA" id="ARBA00023163"/>
    </source>
</evidence>
<evidence type="ECO:0000256" key="5">
    <source>
        <dbReference type="ARBA" id="ARBA00022478"/>
    </source>
</evidence>
<dbReference type="GO" id="GO:0003697">
    <property type="term" value="F:single-stranded DNA binding"/>
    <property type="evidence" value="ECO:0007669"/>
    <property type="project" value="UniProtKB-UniRule"/>
</dbReference>
<comment type="subcellular location">
    <subcellularLocation>
        <location evidence="1 9">Nucleus</location>
    </subcellularLocation>
</comment>
<dbReference type="InterPro" id="IPR039748">
    <property type="entry name" value="RPC3"/>
</dbReference>
<dbReference type="InterPro" id="IPR055207">
    <property type="entry name" value="POLR3C_WHD"/>
</dbReference>
<dbReference type="InterPro" id="IPR008806">
    <property type="entry name" value="RNA_pol_III_Rpc82_C"/>
</dbReference>
<evidence type="ECO:0000259" key="11">
    <source>
        <dbReference type="Pfam" id="PF08221"/>
    </source>
</evidence>
<evidence type="ECO:0000256" key="7">
    <source>
        <dbReference type="ARBA" id="ARBA00023242"/>
    </source>
</evidence>
<comment type="similarity">
    <text evidence="2 9">Belongs to the RNA polymerase beta chain family.</text>
</comment>
<name>A0A1Y2CS88_9FUNG</name>
<gene>
    <name evidence="13" type="ORF">BCR33DRAFT_847056</name>
</gene>
<evidence type="ECO:0000256" key="4">
    <source>
        <dbReference type="ARBA" id="ARBA00016689"/>
    </source>
</evidence>
<keyword evidence="6 9" id="KW-0804">Transcription</keyword>
<accession>A0A1Y2CS88</accession>
<dbReference type="OrthoDB" id="272392at2759"/>
<feature type="domain" description="RNA polymerase III Rpc82 C -terminal" evidence="10">
    <location>
        <begin position="145"/>
        <end position="357"/>
    </location>
</feature>
<comment type="caution">
    <text evidence="13">The sequence shown here is derived from an EMBL/GenBank/DDBJ whole genome shotgun (WGS) entry which is preliminary data.</text>
</comment>
<dbReference type="PANTHER" id="PTHR12949">
    <property type="entry name" value="RNA POLYMERASE III DNA DIRECTED -RELATED"/>
    <property type="match status" value="1"/>
</dbReference>
<sequence>MATHQAQVIALILGEQFGESAQIVASTLLSKGRLPLSQLITQTGLPPKQVREALFVLIQHNIVSYTEAPEGLRVVVHYSVNALQVLLRDRFPEYIRIAKLRFGEKAQHIIAEILKHGKCTFLHLQQALYPMESTPPDILDEFEDAFNTLIEQNFVVRVGDDDSVNVLDRKVSEEAAEVAKNPNMSASEKTKMKKALEAKSKGVEFEDMPTGMKRKLVYSFEEGDAKAAKVYDEDENMAERAYWRINPSRFHIHCRNEVLTALAESRINTSAKHLLNAILTYGEPSMKHCKADEVSAPITLTHLGSDTTFDKSLLTYNPSTPRASLQDYLALLTLDQDFPFLTKQDERGGGQYVCNLLSLKTALHQHLITTYLQEKFGIVASRIWRLLHTKGKLDEKQVAKLALISNKVAREKLYEMLNVGLIQLQDVPKTVDHAPSRTFFLWYVSLPKCVDAMILETYHMLSNLKIRRLKEYNANGALIEKIERSDIQEDESLLTDGERKGVEKFHKVMNMIRISEIRLDRALLILRDF</sequence>
<dbReference type="Pfam" id="PF08221">
    <property type="entry name" value="HTH_9"/>
    <property type="match status" value="1"/>
</dbReference>
<dbReference type="InterPro" id="IPR036388">
    <property type="entry name" value="WH-like_DNA-bd_sf"/>
</dbReference>
<dbReference type="Proteomes" id="UP000193642">
    <property type="component" value="Unassembled WGS sequence"/>
</dbReference>
<protein>
    <recommendedName>
        <fullName evidence="4 9">DNA-directed RNA polymerase III subunit RPC3</fullName>
        <shortName evidence="9">RNA polymerase III subunit C3</shortName>
    </recommendedName>
</protein>
<dbReference type="InterPro" id="IPR013197">
    <property type="entry name" value="RNA_pol_III_RPC82-rel_HTH"/>
</dbReference>
<dbReference type="AlphaFoldDB" id="A0A1Y2CS88"/>
<feature type="domain" description="DNA-directed RNA polymerase III subunit RPC3 winged-helix" evidence="12">
    <location>
        <begin position="368"/>
        <end position="444"/>
    </location>
</feature>
<evidence type="ECO:0000313" key="14">
    <source>
        <dbReference type="Proteomes" id="UP000193642"/>
    </source>
</evidence>
<comment type="function">
    <text evidence="8 9">DNA-dependent RNA polymerase catalyzes the transcription of DNA into RNA using the four ribonucleoside triphosphates as substrates. Specific core component of RNA polymerase III which synthesizes small RNAs, such as 5S rRNA and tRNAs.</text>
</comment>
<evidence type="ECO:0000313" key="13">
    <source>
        <dbReference type="EMBL" id="ORY49766.1"/>
    </source>
</evidence>
<keyword evidence="7 9" id="KW-0539">Nucleus</keyword>
<reference evidence="13 14" key="1">
    <citation type="submission" date="2016-07" db="EMBL/GenBank/DDBJ databases">
        <title>Pervasive Adenine N6-methylation of Active Genes in Fungi.</title>
        <authorList>
            <consortium name="DOE Joint Genome Institute"/>
            <person name="Mondo S.J."/>
            <person name="Dannebaum R.O."/>
            <person name="Kuo R.C."/>
            <person name="Labutti K."/>
            <person name="Haridas S."/>
            <person name="Kuo A."/>
            <person name="Salamov A."/>
            <person name="Ahrendt S.R."/>
            <person name="Lipzen A."/>
            <person name="Sullivan W."/>
            <person name="Andreopoulos W.B."/>
            <person name="Clum A."/>
            <person name="Lindquist E."/>
            <person name="Daum C."/>
            <person name="Ramamoorthy G.K."/>
            <person name="Gryganskyi A."/>
            <person name="Culley D."/>
            <person name="Magnuson J.K."/>
            <person name="James T.Y."/>
            <person name="O'Malley M.A."/>
            <person name="Stajich J.E."/>
            <person name="Spatafora J.W."/>
            <person name="Visel A."/>
            <person name="Grigoriev I.V."/>
        </authorList>
    </citation>
    <scope>NUCLEOTIDE SEQUENCE [LARGE SCALE GENOMIC DNA]</scope>
    <source>
        <strain evidence="13 14">JEL800</strain>
    </source>
</reference>
<dbReference type="GO" id="GO:0006351">
    <property type="term" value="P:DNA-templated transcription"/>
    <property type="evidence" value="ECO:0007669"/>
    <property type="project" value="InterPro"/>
</dbReference>